<dbReference type="Proteomes" id="UP000005953">
    <property type="component" value="Unassembled WGS sequence"/>
</dbReference>
<accession>A4BDF5</accession>
<comment type="caution">
    <text evidence="2">The sequence shown here is derived from an EMBL/GenBank/DDBJ whole genome shotgun (WGS) entry which is preliminary data.</text>
</comment>
<feature type="chain" id="PRO_5002666631" description="Lipid A 3-O-deacylase (PagL)" evidence="1">
    <location>
        <begin position="28"/>
        <end position="172"/>
    </location>
</feature>
<name>A4BDF5_9GAMM</name>
<evidence type="ECO:0000256" key="1">
    <source>
        <dbReference type="SAM" id="SignalP"/>
    </source>
</evidence>
<evidence type="ECO:0008006" key="4">
    <source>
        <dbReference type="Google" id="ProtNLM"/>
    </source>
</evidence>
<protein>
    <recommendedName>
        <fullName evidence="4">Lipid A 3-O-deacylase (PagL)</fullName>
    </recommendedName>
</protein>
<evidence type="ECO:0000313" key="2">
    <source>
        <dbReference type="EMBL" id="EAR09899.1"/>
    </source>
</evidence>
<dbReference type="EMBL" id="AAOE01000007">
    <property type="protein sequence ID" value="EAR09899.1"/>
    <property type="molecule type" value="Genomic_DNA"/>
</dbReference>
<proteinExistence type="predicted"/>
<reference evidence="2 3" key="1">
    <citation type="submission" date="2006-02" db="EMBL/GenBank/DDBJ databases">
        <authorList>
            <person name="Pinhassi J."/>
            <person name="Pedros-Alio C."/>
            <person name="Ferriera S."/>
            <person name="Johnson J."/>
            <person name="Kravitz S."/>
            <person name="Halpern A."/>
            <person name="Remington K."/>
            <person name="Beeson K."/>
            <person name="Tran B."/>
            <person name="Rogers Y.-H."/>
            <person name="Friedman R."/>
            <person name="Venter J.C."/>
        </authorList>
    </citation>
    <scope>NUCLEOTIDE SEQUENCE [LARGE SCALE GENOMIC DNA]</scope>
    <source>
        <strain evidence="2 3">MED297</strain>
    </source>
</reference>
<dbReference type="Gene3D" id="2.40.160.20">
    <property type="match status" value="1"/>
</dbReference>
<organism evidence="2 3">
    <name type="scientific">Reinekea blandensis MED297</name>
    <dbReference type="NCBI Taxonomy" id="314283"/>
    <lineage>
        <taxon>Bacteria</taxon>
        <taxon>Pseudomonadati</taxon>
        <taxon>Pseudomonadota</taxon>
        <taxon>Gammaproteobacteria</taxon>
        <taxon>Oceanospirillales</taxon>
        <taxon>Saccharospirillaceae</taxon>
        <taxon>Reinekea</taxon>
    </lineage>
</organism>
<dbReference type="HOGENOM" id="CLU_116714_1_0_6"/>
<feature type="signal peptide" evidence="1">
    <location>
        <begin position="1"/>
        <end position="27"/>
    </location>
</feature>
<dbReference type="OrthoDB" id="6199047at2"/>
<gene>
    <name evidence="2" type="ORF">MED297_06104</name>
</gene>
<sequence length="172" mass="18881">MTLGSWKSYFASLSLCALLLPIGPALAEDSAYGKVFIGTVDSFRDNQDSQYGFEVQFEQGLTRYDFKPVAGLLRTRDASHYLYTGVSRTSAFTNSGTGLSLTFSFGPGIYLHGDGEDTDLGYWLEFRTSAGLLWTFADDTRIGVHFAHLSNASLAQTNPGTELLTVTYELPF</sequence>
<dbReference type="STRING" id="314283.MED297_06104"/>
<evidence type="ECO:0000313" key="3">
    <source>
        <dbReference type="Proteomes" id="UP000005953"/>
    </source>
</evidence>
<dbReference type="AlphaFoldDB" id="A4BDF5"/>
<keyword evidence="1" id="KW-0732">Signal</keyword>
<keyword evidence="3" id="KW-1185">Reference proteome</keyword>
<dbReference type="RefSeq" id="WP_008048456.1">
    <property type="nucleotide sequence ID" value="NZ_CH724155.1"/>
</dbReference>
<dbReference type="Pfam" id="PF09411">
    <property type="entry name" value="PagL"/>
    <property type="match status" value="1"/>
</dbReference>
<dbReference type="InterPro" id="IPR018550">
    <property type="entry name" value="Lipid-A_deacylase-rel"/>
</dbReference>